<evidence type="ECO:0000256" key="7">
    <source>
        <dbReference type="ARBA" id="ARBA00023128"/>
    </source>
</evidence>
<accession>A0A2G8RRT8</accession>
<organism evidence="12 13">
    <name type="scientific">Ganoderma sinense ZZ0214-1</name>
    <dbReference type="NCBI Taxonomy" id="1077348"/>
    <lineage>
        <taxon>Eukaryota</taxon>
        <taxon>Fungi</taxon>
        <taxon>Dikarya</taxon>
        <taxon>Basidiomycota</taxon>
        <taxon>Agaricomycotina</taxon>
        <taxon>Agaricomycetes</taxon>
        <taxon>Polyporales</taxon>
        <taxon>Polyporaceae</taxon>
        <taxon>Ganoderma</taxon>
    </lineage>
</organism>
<dbReference type="STRING" id="1077348.A0A2G8RRT8"/>
<gene>
    <name evidence="12" type="ORF">GSI_13966</name>
</gene>
<name>A0A2G8RRT8_9APHY</name>
<evidence type="ECO:0000313" key="13">
    <source>
        <dbReference type="Proteomes" id="UP000230002"/>
    </source>
</evidence>
<feature type="repeat" description="Solcar" evidence="9">
    <location>
        <begin position="19"/>
        <end position="116"/>
    </location>
</feature>
<evidence type="ECO:0000256" key="4">
    <source>
        <dbReference type="ARBA" id="ARBA00022692"/>
    </source>
</evidence>
<keyword evidence="8 9" id="KW-0472">Membrane</keyword>
<proteinExistence type="inferred from homology"/>
<keyword evidence="5" id="KW-0677">Repeat</keyword>
<dbReference type="PROSITE" id="PS50920">
    <property type="entry name" value="SOLCAR"/>
    <property type="match status" value="1"/>
</dbReference>
<feature type="transmembrane region" description="Helical" evidence="11">
    <location>
        <begin position="20"/>
        <end position="42"/>
    </location>
</feature>
<keyword evidence="7" id="KW-0496">Mitochondrion</keyword>
<dbReference type="InterPro" id="IPR050567">
    <property type="entry name" value="Mitochondrial_Carrier"/>
</dbReference>
<evidence type="ECO:0000256" key="9">
    <source>
        <dbReference type="PROSITE-ProRule" id="PRU00282"/>
    </source>
</evidence>
<evidence type="ECO:0000256" key="1">
    <source>
        <dbReference type="ARBA" id="ARBA00004225"/>
    </source>
</evidence>
<dbReference type="PANTHER" id="PTHR45624:SF9">
    <property type="entry name" value="CARRIER PROTEIN, PUTATIVE (AFU_ORTHOLOGUE AFUA_4G06390)-RELATED"/>
    <property type="match status" value="1"/>
</dbReference>
<dbReference type="EMBL" id="AYKW01000067">
    <property type="protein sequence ID" value="PIL24213.1"/>
    <property type="molecule type" value="Genomic_DNA"/>
</dbReference>
<comment type="subcellular location">
    <subcellularLocation>
        <location evidence="1">Mitochondrion membrane</location>
        <topology evidence="1">Multi-pass membrane protein</topology>
    </subcellularLocation>
</comment>
<dbReference type="OrthoDB" id="2382881at2759"/>
<comment type="similarity">
    <text evidence="2 10">Belongs to the mitochondrial carrier (TC 2.A.29) family.</text>
</comment>
<evidence type="ECO:0000256" key="11">
    <source>
        <dbReference type="SAM" id="Phobius"/>
    </source>
</evidence>
<dbReference type="AlphaFoldDB" id="A0A2G8RRT8"/>
<evidence type="ECO:0000256" key="5">
    <source>
        <dbReference type="ARBA" id="ARBA00022737"/>
    </source>
</evidence>
<sequence length="127" mass="13960">MGRDASGEQGPTPAWLPIHASLVPFFCGSLAGVTSWALIYPLDVVKTKVQQRALASERQRGVFETFHRLIRGPDPDNPKPLLRGLARLYQGLGVSALRSVTTHGLLWTFFDLTASYIDRLPGRADDS</sequence>
<dbReference type="InterPro" id="IPR018108">
    <property type="entry name" value="MCP_transmembrane"/>
</dbReference>
<evidence type="ECO:0000313" key="12">
    <source>
        <dbReference type="EMBL" id="PIL24213.1"/>
    </source>
</evidence>
<keyword evidence="6 11" id="KW-1133">Transmembrane helix</keyword>
<comment type="caution">
    <text evidence="12">The sequence shown here is derived from an EMBL/GenBank/DDBJ whole genome shotgun (WGS) entry which is preliminary data.</text>
</comment>
<keyword evidence="4 9" id="KW-0812">Transmembrane</keyword>
<evidence type="ECO:0000256" key="2">
    <source>
        <dbReference type="ARBA" id="ARBA00006375"/>
    </source>
</evidence>
<keyword evidence="3 10" id="KW-0813">Transport</keyword>
<dbReference type="GO" id="GO:0031966">
    <property type="term" value="C:mitochondrial membrane"/>
    <property type="evidence" value="ECO:0007669"/>
    <property type="project" value="UniProtKB-SubCell"/>
</dbReference>
<evidence type="ECO:0000256" key="3">
    <source>
        <dbReference type="ARBA" id="ARBA00022448"/>
    </source>
</evidence>
<protein>
    <submittedName>
        <fullName evidence="12">Transporter</fullName>
    </submittedName>
</protein>
<dbReference type="GO" id="GO:0022857">
    <property type="term" value="F:transmembrane transporter activity"/>
    <property type="evidence" value="ECO:0007669"/>
    <property type="project" value="TreeGrafter"/>
</dbReference>
<keyword evidence="13" id="KW-1185">Reference proteome</keyword>
<evidence type="ECO:0000256" key="10">
    <source>
        <dbReference type="RuleBase" id="RU000488"/>
    </source>
</evidence>
<dbReference type="PANTHER" id="PTHR45624">
    <property type="entry name" value="MITOCHONDRIAL BASIC AMINO ACIDS TRANSPORTER-RELATED"/>
    <property type="match status" value="1"/>
</dbReference>
<dbReference type="SUPFAM" id="SSF103506">
    <property type="entry name" value="Mitochondrial carrier"/>
    <property type="match status" value="1"/>
</dbReference>
<dbReference type="InterPro" id="IPR023395">
    <property type="entry name" value="MCP_dom_sf"/>
</dbReference>
<evidence type="ECO:0000256" key="8">
    <source>
        <dbReference type="ARBA" id="ARBA00023136"/>
    </source>
</evidence>
<dbReference type="Proteomes" id="UP000230002">
    <property type="component" value="Unassembled WGS sequence"/>
</dbReference>
<dbReference type="Pfam" id="PF00153">
    <property type="entry name" value="Mito_carr"/>
    <property type="match status" value="1"/>
</dbReference>
<evidence type="ECO:0000256" key="6">
    <source>
        <dbReference type="ARBA" id="ARBA00022989"/>
    </source>
</evidence>
<reference evidence="12 13" key="1">
    <citation type="journal article" date="2015" name="Sci. Rep.">
        <title>Chromosome-level genome map provides insights into diverse defense mechanisms in the medicinal fungus Ganoderma sinense.</title>
        <authorList>
            <person name="Zhu Y."/>
            <person name="Xu J."/>
            <person name="Sun C."/>
            <person name="Zhou S."/>
            <person name="Xu H."/>
            <person name="Nelson D.R."/>
            <person name="Qian J."/>
            <person name="Song J."/>
            <person name="Luo H."/>
            <person name="Xiang L."/>
            <person name="Li Y."/>
            <person name="Xu Z."/>
            <person name="Ji A."/>
            <person name="Wang L."/>
            <person name="Lu S."/>
            <person name="Hayward A."/>
            <person name="Sun W."/>
            <person name="Li X."/>
            <person name="Schwartz D.C."/>
            <person name="Wang Y."/>
            <person name="Chen S."/>
        </authorList>
    </citation>
    <scope>NUCLEOTIDE SEQUENCE [LARGE SCALE GENOMIC DNA]</scope>
    <source>
        <strain evidence="12 13">ZZ0214-1</strain>
    </source>
</reference>
<dbReference type="Gene3D" id="1.50.40.10">
    <property type="entry name" value="Mitochondrial carrier domain"/>
    <property type="match status" value="1"/>
</dbReference>